<dbReference type="PANTHER" id="PTHR20208">
    <property type="entry name" value="STRUCTURE-SPECIFIC ENDONUCLEASE SUBUNIT SLX1"/>
    <property type="match status" value="1"/>
</dbReference>
<name>A0A7S9KP49_EPIFF</name>
<protein>
    <recommendedName>
        <fullName evidence="1">Structure-specific endonuclease subunit SLX1 C-terminal domain-containing protein</fullName>
    </recommendedName>
</protein>
<dbReference type="OrthoDB" id="24645at2759"/>
<evidence type="ECO:0000313" key="2">
    <source>
        <dbReference type="EMBL" id="QPG96489.1"/>
    </source>
</evidence>
<dbReference type="Pfam" id="PF21202">
    <property type="entry name" value="SLX1_C"/>
    <property type="match status" value="1"/>
</dbReference>
<dbReference type="Proteomes" id="UP000594364">
    <property type="component" value="Chromosome 2"/>
</dbReference>
<organism evidence="2 3">
    <name type="scientific">Epichloe festucae (strain Fl1)</name>
    <dbReference type="NCBI Taxonomy" id="877507"/>
    <lineage>
        <taxon>Eukaryota</taxon>
        <taxon>Fungi</taxon>
        <taxon>Dikarya</taxon>
        <taxon>Ascomycota</taxon>
        <taxon>Pezizomycotina</taxon>
        <taxon>Sordariomycetes</taxon>
        <taxon>Hypocreomycetidae</taxon>
        <taxon>Hypocreales</taxon>
        <taxon>Clavicipitaceae</taxon>
        <taxon>Epichloe</taxon>
    </lineage>
</organism>
<dbReference type="GO" id="GO:0033557">
    <property type="term" value="C:Slx1-Slx4 complex"/>
    <property type="evidence" value="ECO:0007669"/>
    <property type="project" value="TreeGrafter"/>
</dbReference>
<dbReference type="InterPro" id="IPR050381">
    <property type="entry name" value="SLX1_endonuclease"/>
</dbReference>
<dbReference type="GO" id="GO:0008821">
    <property type="term" value="F:crossover junction DNA endonuclease activity"/>
    <property type="evidence" value="ECO:0007669"/>
    <property type="project" value="TreeGrafter"/>
</dbReference>
<accession>A0A7S9KP49</accession>
<dbReference type="PANTHER" id="PTHR20208:SF10">
    <property type="entry name" value="STRUCTURE-SPECIFIC ENDONUCLEASE SUBUNIT SLX1"/>
    <property type="match status" value="1"/>
</dbReference>
<dbReference type="GO" id="GO:0017108">
    <property type="term" value="F:5'-flap endonuclease activity"/>
    <property type="evidence" value="ECO:0007669"/>
    <property type="project" value="TreeGrafter"/>
</dbReference>
<evidence type="ECO:0000313" key="3">
    <source>
        <dbReference type="Proteomes" id="UP000594364"/>
    </source>
</evidence>
<dbReference type="InterPro" id="IPR048749">
    <property type="entry name" value="SLX1_C"/>
</dbReference>
<keyword evidence="3" id="KW-1185">Reference proteome</keyword>
<gene>
    <name evidence="2" type="ORF">C2857_004351</name>
</gene>
<reference evidence="2 3" key="1">
    <citation type="journal article" date="2018" name="PLoS Genet.">
        <title>Repeat elements organise 3D genome structure and mediate transcription in the filamentous fungus Epichloe festucae.</title>
        <authorList>
            <person name="Winter D.J."/>
            <person name="Ganley A.R.D."/>
            <person name="Young C.A."/>
            <person name="Liachko I."/>
            <person name="Schardl C.L."/>
            <person name="Dupont P.Y."/>
            <person name="Berry D."/>
            <person name="Ram A."/>
            <person name="Scott B."/>
            <person name="Cox M.P."/>
        </authorList>
    </citation>
    <scope>NUCLEOTIDE SEQUENCE [LARGE SCALE GENOMIC DNA]</scope>
    <source>
        <strain evidence="2 3">Fl1</strain>
    </source>
</reference>
<evidence type="ECO:0000259" key="1">
    <source>
        <dbReference type="Pfam" id="PF21202"/>
    </source>
</evidence>
<feature type="domain" description="Structure-specific endonuclease subunit SLX1 C-terminal" evidence="1">
    <location>
        <begin position="100"/>
        <end position="165"/>
    </location>
</feature>
<dbReference type="InterPro" id="IPR013083">
    <property type="entry name" value="Znf_RING/FYVE/PHD"/>
</dbReference>
<dbReference type="EMBL" id="CP031386">
    <property type="protein sequence ID" value="QPG96489.1"/>
    <property type="molecule type" value="Genomic_DNA"/>
</dbReference>
<dbReference type="AlphaFoldDB" id="A0A7S9KP49"/>
<dbReference type="GO" id="GO:0000724">
    <property type="term" value="P:double-strand break repair via homologous recombination"/>
    <property type="evidence" value="ECO:0007669"/>
    <property type="project" value="TreeGrafter"/>
</dbReference>
<dbReference type="Gene3D" id="3.30.40.10">
    <property type="entry name" value="Zinc/RING finger domain, C3HC4 (zinc finger)"/>
    <property type="match status" value="1"/>
</dbReference>
<proteinExistence type="predicted"/>
<sequence length="195" mass="21313">MRSVMANIHLLTGVPSFARWPLNVHFYAKEAFSAWQNRLKSTQEPSRQGLRILTDFSGPADEVPGGAQVRGIHALPLDYMPMAGYIGKAHDIIEFEQEGKCVHCTQDLEPGKGLYALCPNNACKAMGHLDCWSKHALSNDASGHVIPDQCPCPECGGDVRWGDMVKELSLRVRGDSEVKKVLKSVAKANKLAATS</sequence>